<gene>
    <name evidence="2" type="ORF">NK6_4456</name>
</gene>
<feature type="domain" description="Putative exodeoxyribonuclease 8 PDDEXK-like" evidence="1">
    <location>
        <begin position="37"/>
        <end position="276"/>
    </location>
</feature>
<dbReference type="EMBL" id="AP014685">
    <property type="protein sequence ID" value="BAR57624.1"/>
    <property type="molecule type" value="Genomic_DNA"/>
</dbReference>
<proteinExistence type="predicted"/>
<evidence type="ECO:0000313" key="3">
    <source>
        <dbReference type="Proteomes" id="UP000063308"/>
    </source>
</evidence>
<reference evidence="2 3" key="1">
    <citation type="submission" date="2014-11" db="EMBL/GenBank/DDBJ databases">
        <title>Symbiosis island explosion on the genome of extra-slow-growing strains of soybean bradyrhizobia with massive insertion sequences.</title>
        <authorList>
            <person name="Iida T."/>
            <person name="Minamisawa K."/>
        </authorList>
    </citation>
    <scope>NUCLEOTIDE SEQUENCE [LARGE SCALE GENOMIC DNA]</scope>
    <source>
        <strain evidence="2 3">NK6</strain>
    </source>
</reference>
<dbReference type="InterPro" id="IPR011604">
    <property type="entry name" value="PDDEXK-like_dom_sf"/>
</dbReference>
<organism evidence="2 3">
    <name type="scientific">Bradyrhizobium diazoefficiens</name>
    <dbReference type="NCBI Taxonomy" id="1355477"/>
    <lineage>
        <taxon>Bacteria</taxon>
        <taxon>Pseudomonadati</taxon>
        <taxon>Pseudomonadota</taxon>
        <taxon>Alphaproteobacteria</taxon>
        <taxon>Hyphomicrobiales</taxon>
        <taxon>Nitrobacteraceae</taxon>
        <taxon>Bradyrhizobium</taxon>
    </lineage>
</organism>
<dbReference type="InterPro" id="IPR024432">
    <property type="entry name" value="Put_RecE_PDDEXK-like_dom"/>
</dbReference>
<accession>A0A0E4FU85</accession>
<dbReference type="AlphaFoldDB" id="A0A0E4FU85"/>
<dbReference type="Gene3D" id="3.90.320.10">
    <property type="match status" value="1"/>
</dbReference>
<dbReference type="Proteomes" id="UP000063308">
    <property type="component" value="Chromosome"/>
</dbReference>
<sequence>MQSIRWDGKTITVPGIYRDIPLHDYHRADLCDAISVSSSMFRNIVNKSPKHAFDKSSLNPDREDSEIESEAMVLGRFVHKAVAGEPFDDDTVMRPATVGGFAYNANRKEWRDWLKEQRDAGKFVISPALAERAKGMIIALGQFPLVQQGMLGGSPERSLIWKDPRGFWKKARPDEIPNDSGDFIDLKSTHSVLYRDTQRSIIDYGYHQQGAMVIEGARALGIPASSFTLLWVESKRPHCVRAQTLKDEDLARGAALNELAAKTFWQCFQSGVWPGPGDDRADAEYVDLPDWYRQSVDDRIKFELREAA</sequence>
<evidence type="ECO:0000313" key="2">
    <source>
        <dbReference type="EMBL" id="BAR57624.1"/>
    </source>
</evidence>
<evidence type="ECO:0000259" key="1">
    <source>
        <dbReference type="Pfam" id="PF12684"/>
    </source>
</evidence>
<dbReference type="Pfam" id="PF12684">
    <property type="entry name" value="DUF3799"/>
    <property type="match status" value="1"/>
</dbReference>
<dbReference type="RefSeq" id="WP_060909909.1">
    <property type="nucleotide sequence ID" value="NZ_JAFCKD010000205.1"/>
</dbReference>
<protein>
    <recommendedName>
        <fullName evidence="1">Putative exodeoxyribonuclease 8 PDDEXK-like domain-containing protein</fullName>
    </recommendedName>
</protein>
<name>A0A0E4FU85_9BRAD</name>